<dbReference type="Proteomes" id="UP000035088">
    <property type="component" value="Unassembled WGS sequence"/>
</dbReference>
<comment type="caution">
    <text evidence="8">The sequence shown here is derived from an EMBL/GenBank/DDBJ whole genome shotgun (WGS) entry which is preliminary data.</text>
</comment>
<dbReference type="PANTHER" id="PTHR11142:SF0">
    <property type="entry name" value="TRNA PSEUDOURIDINE SYNTHASE-LIKE 1"/>
    <property type="match status" value="1"/>
</dbReference>
<evidence type="ECO:0000259" key="7">
    <source>
        <dbReference type="Pfam" id="PF01416"/>
    </source>
</evidence>
<evidence type="ECO:0000256" key="2">
    <source>
        <dbReference type="ARBA" id="ARBA00022694"/>
    </source>
</evidence>
<dbReference type="STRING" id="1073574.GOARA_050_00060"/>
<dbReference type="InterPro" id="IPR020094">
    <property type="entry name" value="TruA/RsuA/RluB/E/F_N"/>
</dbReference>
<keyword evidence="2 4" id="KW-0819">tRNA processing</keyword>
<feature type="active site" description="Nucleophile" evidence="4">
    <location>
        <position position="64"/>
    </location>
</feature>
<dbReference type="InterPro" id="IPR020097">
    <property type="entry name" value="PsdUridine_synth_TruA_a/b_dom"/>
</dbReference>
<reference evidence="8 9" key="1">
    <citation type="submission" date="2011-11" db="EMBL/GenBank/DDBJ databases">
        <title>Whole genome shotgun sequence of Gordonia araii NBRC 100433.</title>
        <authorList>
            <person name="Yoshida Y."/>
            <person name="Hosoyama A."/>
            <person name="Tsuchikane K."/>
            <person name="Katsumata H."/>
            <person name="Yamazaki S."/>
            <person name="Fujita N."/>
        </authorList>
    </citation>
    <scope>NUCLEOTIDE SEQUENCE [LARGE SCALE GENOMIC DNA]</scope>
    <source>
        <strain evidence="8 9">NBRC 100433</strain>
    </source>
</reference>
<gene>
    <name evidence="4 8" type="primary">truA</name>
    <name evidence="8" type="ORF">GOARA_050_00060</name>
</gene>
<dbReference type="CDD" id="cd02570">
    <property type="entry name" value="PseudoU_synth_EcTruA"/>
    <property type="match status" value="1"/>
</dbReference>
<comment type="subunit">
    <text evidence="4">Homodimer.</text>
</comment>
<dbReference type="SUPFAM" id="SSF55120">
    <property type="entry name" value="Pseudouridine synthase"/>
    <property type="match status" value="1"/>
</dbReference>
<name>G7H269_9ACTN</name>
<sequence>MTSNPATDSGGGVCRLRLDVGYDGTDFHGWAAQPGRRTVEGVLTDALGTVLRESVNLTVAGRTDAGVHATGQVAHFDVPRAALDTRSIHGDPSTLVRRLAKMLPDDVRVKAVEDVSTDFDARFAALRRHYVYRLSDASWGAEPVAARTTADWTRPIDLELLNAASATLVGLHDFAAFCRFRPGSTTIRDLQAFEWRRDGDGVLVGRVTADAFCWSMVRSLVGAVATVGEGRRDVDWCAGLLAQTSRSAEVPVAQARGLCLTGVDYPSPDQWAARAEKTRDLRDPGQVDGDVGQVSVQVDQDSGQVDQDSGQVDRDSGGTGCCGG</sequence>
<comment type="caution">
    <text evidence="4">Lacks conserved residue(s) required for the propagation of feature annotation.</text>
</comment>
<evidence type="ECO:0000256" key="3">
    <source>
        <dbReference type="ARBA" id="ARBA00023235"/>
    </source>
</evidence>
<dbReference type="HAMAP" id="MF_00171">
    <property type="entry name" value="TruA"/>
    <property type="match status" value="1"/>
</dbReference>
<keyword evidence="3 4" id="KW-0413">Isomerase</keyword>
<dbReference type="GO" id="GO:0160147">
    <property type="term" value="F:tRNA pseudouridine(38-40) synthase activity"/>
    <property type="evidence" value="ECO:0007669"/>
    <property type="project" value="UniProtKB-EC"/>
</dbReference>
<dbReference type="RefSeq" id="WP_007322019.1">
    <property type="nucleotide sequence ID" value="NZ_BAEE01000050.1"/>
</dbReference>
<evidence type="ECO:0000313" key="9">
    <source>
        <dbReference type="Proteomes" id="UP000035088"/>
    </source>
</evidence>
<evidence type="ECO:0000256" key="4">
    <source>
        <dbReference type="HAMAP-Rule" id="MF_00171"/>
    </source>
</evidence>
<feature type="compositionally biased region" description="Low complexity" evidence="6">
    <location>
        <begin position="301"/>
        <end position="310"/>
    </location>
</feature>
<dbReference type="InterPro" id="IPR001406">
    <property type="entry name" value="PsdUridine_synth_TruA"/>
</dbReference>
<dbReference type="AlphaFoldDB" id="G7H269"/>
<feature type="domain" description="Pseudouridine synthase I TruA alpha/beta" evidence="7">
    <location>
        <begin position="164"/>
        <end position="266"/>
    </location>
</feature>
<dbReference type="Pfam" id="PF01416">
    <property type="entry name" value="PseudoU_synth_1"/>
    <property type="match status" value="2"/>
</dbReference>
<dbReference type="GO" id="GO:0003723">
    <property type="term" value="F:RNA binding"/>
    <property type="evidence" value="ECO:0007669"/>
    <property type="project" value="InterPro"/>
</dbReference>
<evidence type="ECO:0000256" key="1">
    <source>
        <dbReference type="ARBA" id="ARBA00009375"/>
    </source>
</evidence>
<feature type="domain" description="Pseudouridine synthase I TruA alpha/beta" evidence="7">
    <location>
        <begin position="22"/>
        <end position="123"/>
    </location>
</feature>
<dbReference type="EMBL" id="BAEE01000050">
    <property type="protein sequence ID" value="GAB09944.1"/>
    <property type="molecule type" value="Genomic_DNA"/>
</dbReference>
<dbReference type="EC" id="5.4.99.12" evidence="4"/>
<keyword evidence="9" id="KW-1185">Reference proteome</keyword>
<evidence type="ECO:0000313" key="8">
    <source>
        <dbReference type="EMBL" id="GAB09944.1"/>
    </source>
</evidence>
<evidence type="ECO:0000256" key="5">
    <source>
        <dbReference type="RuleBase" id="RU003792"/>
    </source>
</evidence>
<dbReference type="NCBIfam" id="TIGR00071">
    <property type="entry name" value="hisT_truA"/>
    <property type="match status" value="1"/>
</dbReference>
<dbReference type="InterPro" id="IPR020095">
    <property type="entry name" value="PsdUridine_synth_TruA_C"/>
</dbReference>
<feature type="region of interest" description="Disordered" evidence="6">
    <location>
        <begin position="301"/>
        <end position="324"/>
    </location>
</feature>
<dbReference type="OrthoDB" id="9811823at2"/>
<dbReference type="GO" id="GO:0031119">
    <property type="term" value="P:tRNA pseudouridine synthesis"/>
    <property type="evidence" value="ECO:0007669"/>
    <property type="project" value="UniProtKB-UniRule"/>
</dbReference>
<evidence type="ECO:0000256" key="6">
    <source>
        <dbReference type="SAM" id="MobiDB-lite"/>
    </source>
</evidence>
<dbReference type="InterPro" id="IPR020103">
    <property type="entry name" value="PsdUridine_synth_cat_dom_sf"/>
</dbReference>
<organism evidence="8 9">
    <name type="scientific">Gordonia araii NBRC 100433</name>
    <dbReference type="NCBI Taxonomy" id="1073574"/>
    <lineage>
        <taxon>Bacteria</taxon>
        <taxon>Bacillati</taxon>
        <taxon>Actinomycetota</taxon>
        <taxon>Actinomycetes</taxon>
        <taxon>Mycobacteriales</taxon>
        <taxon>Gordoniaceae</taxon>
        <taxon>Gordonia</taxon>
    </lineage>
</organism>
<comment type="catalytic activity">
    <reaction evidence="4 5">
        <text>uridine(38/39/40) in tRNA = pseudouridine(38/39/40) in tRNA</text>
        <dbReference type="Rhea" id="RHEA:22376"/>
        <dbReference type="Rhea" id="RHEA-COMP:10085"/>
        <dbReference type="Rhea" id="RHEA-COMP:10087"/>
        <dbReference type="ChEBI" id="CHEBI:65314"/>
        <dbReference type="ChEBI" id="CHEBI:65315"/>
        <dbReference type="EC" id="5.4.99.12"/>
    </reaction>
</comment>
<comment type="similarity">
    <text evidence="1 4 5">Belongs to the tRNA pseudouridine synthase TruA family.</text>
</comment>
<protein>
    <recommendedName>
        <fullName evidence="4">tRNA pseudouridine synthase A</fullName>
        <ecNumber evidence="4">5.4.99.12</ecNumber>
    </recommendedName>
    <alternativeName>
        <fullName evidence="4">tRNA pseudouridine(38-40) synthase</fullName>
    </alternativeName>
    <alternativeName>
        <fullName evidence="4">tRNA pseudouridylate synthase I</fullName>
    </alternativeName>
    <alternativeName>
        <fullName evidence="4">tRNA-uridine isomerase I</fullName>
    </alternativeName>
</protein>
<feature type="binding site" evidence="4">
    <location>
        <position position="130"/>
    </location>
    <ligand>
        <name>substrate</name>
    </ligand>
</feature>
<dbReference type="PANTHER" id="PTHR11142">
    <property type="entry name" value="PSEUDOURIDYLATE SYNTHASE"/>
    <property type="match status" value="1"/>
</dbReference>
<comment type="function">
    <text evidence="4">Formation of pseudouridine at positions 38, 39 and 40 in the anticodon stem and loop of transfer RNAs.</text>
</comment>
<proteinExistence type="inferred from homology"/>
<dbReference type="Gene3D" id="3.30.70.580">
    <property type="entry name" value="Pseudouridine synthase I, catalytic domain, N-terminal subdomain"/>
    <property type="match status" value="1"/>
</dbReference>
<accession>G7H269</accession>
<dbReference type="FunFam" id="3.30.70.580:FF:000008">
    <property type="entry name" value="tRNA pseudouridine synthase A"/>
    <property type="match status" value="1"/>
</dbReference>
<dbReference type="Gene3D" id="3.30.70.660">
    <property type="entry name" value="Pseudouridine synthase I, catalytic domain, C-terminal subdomain"/>
    <property type="match status" value="1"/>
</dbReference>